<feature type="transmembrane region" description="Helical" evidence="7">
    <location>
        <begin position="52"/>
        <end position="71"/>
    </location>
</feature>
<evidence type="ECO:0000313" key="9">
    <source>
        <dbReference type="Proteomes" id="UP000559256"/>
    </source>
</evidence>
<protein>
    <recommendedName>
        <fullName evidence="7">Cytochrome c oxidase subunit 8, mitochondrial</fullName>
    </recommendedName>
    <alternativeName>
        <fullName evidence="7">Cytochrome c oxidase polypeptide VIII</fullName>
    </alternativeName>
</protein>
<dbReference type="OrthoDB" id="9974841at2759"/>
<dbReference type="InterPro" id="IPR036636">
    <property type="entry name" value="COX7C/Cox8_sf"/>
</dbReference>
<comment type="subunit">
    <text evidence="7">Component of the cytochrome c oxidase (complex IV, CIV), a multisubunit enzyme composed of a catalytic core of 3 subunits and several supernumerary subunits. The complex exists as a monomer or a dimer and forms supercomplexes (SCs) in the inner mitochondrial membrane with ubiquinol-cytochrome c oxidoreductase (cytochrome b-c1 complex, complex III, CIII).</text>
</comment>
<keyword evidence="7" id="KW-1133">Transmembrane helix</keyword>
<dbReference type="AlphaFoldDB" id="A0A8H5GRV4"/>
<keyword evidence="7" id="KW-0809">Transit peptide</keyword>
<dbReference type="GO" id="GO:0006123">
    <property type="term" value="P:mitochondrial electron transport, cytochrome c to oxygen"/>
    <property type="evidence" value="ECO:0007669"/>
    <property type="project" value="UniProtKB-UniRule"/>
</dbReference>
<accession>A0A8H5GRV4</accession>
<comment type="caution">
    <text evidence="8">The sequence shown here is derived from an EMBL/GenBank/DDBJ whole genome shotgun (WGS) entry which is preliminary data.</text>
</comment>
<dbReference type="GO" id="GO:0045277">
    <property type="term" value="C:respiratory chain complex IV"/>
    <property type="evidence" value="ECO:0007669"/>
    <property type="project" value="UniProtKB-UniRule"/>
</dbReference>
<evidence type="ECO:0000256" key="1">
    <source>
        <dbReference type="ARBA" id="ARBA00004434"/>
    </source>
</evidence>
<proteinExistence type="inferred from homology"/>
<evidence type="ECO:0000256" key="7">
    <source>
        <dbReference type="RuleBase" id="RU368123"/>
    </source>
</evidence>
<keyword evidence="7" id="KW-0812">Transmembrane</keyword>
<sequence>MSLALASRSTLRTGRFVRSMQSGPSPVGHPSYHHPIPFAWPHSSKFGFGLKLTAFLSLGFATPFLAGWYQLSKSGGA</sequence>
<evidence type="ECO:0000256" key="3">
    <source>
        <dbReference type="ARBA" id="ARBA00010514"/>
    </source>
</evidence>
<dbReference type="Pfam" id="PF02935">
    <property type="entry name" value="COX7C"/>
    <property type="match status" value="1"/>
</dbReference>
<evidence type="ECO:0000313" key="8">
    <source>
        <dbReference type="EMBL" id="KAF5369838.1"/>
    </source>
</evidence>
<evidence type="ECO:0000256" key="5">
    <source>
        <dbReference type="ARBA" id="ARBA00023128"/>
    </source>
</evidence>
<evidence type="ECO:0000256" key="4">
    <source>
        <dbReference type="ARBA" id="ARBA00022792"/>
    </source>
</evidence>
<keyword evidence="5 7" id="KW-0496">Mitochondrion</keyword>
<keyword evidence="9" id="KW-1185">Reference proteome</keyword>
<evidence type="ECO:0000256" key="6">
    <source>
        <dbReference type="ARBA" id="ARBA00023136"/>
    </source>
</evidence>
<comment type="pathway">
    <text evidence="2 7">Energy metabolism; oxidative phosphorylation.</text>
</comment>
<organism evidence="8 9">
    <name type="scientific">Tetrapyrgos nigripes</name>
    <dbReference type="NCBI Taxonomy" id="182062"/>
    <lineage>
        <taxon>Eukaryota</taxon>
        <taxon>Fungi</taxon>
        <taxon>Dikarya</taxon>
        <taxon>Basidiomycota</taxon>
        <taxon>Agaricomycotina</taxon>
        <taxon>Agaricomycetes</taxon>
        <taxon>Agaricomycetidae</taxon>
        <taxon>Agaricales</taxon>
        <taxon>Marasmiineae</taxon>
        <taxon>Marasmiaceae</taxon>
        <taxon>Tetrapyrgos</taxon>
    </lineage>
</organism>
<dbReference type="Gene3D" id="4.10.49.10">
    <property type="entry name" value="Cytochrome c oxidase subunit VIIc"/>
    <property type="match status" value="1"/>
</dbReference>
<dbReference type="UniPathway" id="UPA00705"/>
<comment type="similarity">
    <text evidence="3 7">Belongs to the cytochrome c oxidase VIIc family.</text>
</comment>
<keyword evidence="4 7" id="KW-0999">Mitochondrion inner membrane</keyword>
<dbReference type="SUPFAM" id="SSF81427">
    <property type="entry name" value="Mitochondrial cytochrome c oxidase subunit VIIc (aka VIIIa)"/>
    <property type="match status" value="1"/>
</dbReference>
<keyword evidence="6 7" id="KW-0472">Membrane</keyword>
<evidence type="ECO:0000256" key="2">
    <source>
        <dbReference type="ARBA" id="ARBA00004673"/>
    </source>
</evidence>
<dbReference type="GO" id="GO:0005743">
    <property type="term" value="C:mitochondrial inner membrane"/>
    <property type="evidence" value="ECO:0007669"/>
    <property type="project" value="UniProtKB-SubCell"/>
</dbReference>
<gene>
    <name evidence="8" type="ORF">D9758_001135</name>
</gene>
<comment type="subcellular location">
    <subcellularLocation>
        <location evidence="1 7">Mitochondrion inner membrane</location>
        <topology evidence="1 7">Single-pass membrane protein</topology>
    </subcellularLocation>
</comment>
<name>A0A8H5GRV4_9AGAR</name>
<dbReference type="EMBL" id="JAACJM010000012">
    <property type="protein sequence ID" value="KAF5369838.1"/>
    <property type="molecule type" value="Genomic_DNA"/>
</dbReference>
<comment type="function">
    <text evidence="7">Component of the cytochrome c oxidase, the last enzyme in the mitochondrial electron transport chain which drives oxidative phosphorylation. The respiratory chain contains 3 multisubunit complexes succinate dehydrogenase (complex II, CII), ubiquinol-cytochrome c oxidoreductase (cytochrome b-c1 complex, complex III, CIII) and cytochrome c oxidase (complex IV, CIV), that cooperate to transfer electrons derived from NADH and succinate to molecular oxygen, creating an electrochemical gradient over the inner membrane that drives transmembrane transport and the ATP synthase. Cytochrome c oxidase is the component of the respiratory chain that catalyzes the reduction of oxygen to water. Electrons originating from reduced cytochrome c in the intermembrane space (IMS) are transferred via the dinuclear copper A center (CU(A)) of subunit 2 and heme A of subunit 1 to the active site in subunit 1, a binuclear center (BNC) formed by heme A3 and copper B (CU(B)). The BNC reduces molecular oxygen to 2 water molecules using 4 electrons from cytochrome c in the IMS and 4 protons from the mitochondrial matrix.</text>
</comment>
<dbReference type="Proteomes" id="UP000559256">
    <property type="component" value="Unassembled WGS sequence"/>
</dbReference>
<reference evidence="8 9" key="1">
    <citation type="journal article" date="2020" name="ISME J.">
        <title>Uncovering the hidden diversity of litter-decomposition mechanisms in mushroom-forming fungi.</title>
        <authorList>
            <person name="Floudas D."/>
            <person name="Bentzer J."/>
            <person name="Ahren D."/>
            <person name="Johansson T."/>
            <person name="Persson P."/>
            <person name="Tunlid A."/>
        </authorList>
    </citation>
    <scope>NUCLEOTIDE SEQUENCE [LARGE SCALE GENOMIC DNA]</scope>
    <source>
        <strain evidence="8 9">CBS 291.85</strain>
    </source>
</reference>
<dbReference type="InterPro" id="IPR004202">
    <property type="entry name" value="COX7C/Cox8"/>
</dbReference>